<dbReference type="Gene3D" id="3.90.1340.10">
    <property type="entry name" value="Phage tail collar domain"/>
    <property type="match status" value="1"/>
</dbReference>
<accession>A0ABW4HC36</accession>
<dbReference type="InterPro" id="IPR011083">
    <property type="entry name" value="Phage_tail_collar_dom"/>
</dbReference>
<organism evidence="2 3">
    <name type="scientific">Flavobacterium artemisiae</name>
    <dbReference type="NCBI Taxonomy" id="2126556"/>
    <lineage>
        <taxon>Bacteria</taxon>
        <taxon>Pseudomonadati</taxon>
        <taxon>Bacteroidota</taxon>
        <taxon>Flavobacteriia</taxon>
        <taxon>Flavobacteriales</taxon>
        <taxon>Flavobacteriaceae</taxon>
        <taxon>Flavobacterium</taxon>
    </lineage>
</organism>
<sequence length="179" mass="18439">MEGTLGEIRIFAGSFAPANWAFCNGEILSIAQYEALFVLIGTTYGGDGVNTFALPNLQSRIPIGTGQGPGLPNVVLGQMGGTETVTMSVNQMPGHNHLATANISLAAFAGTDTQGSPTGAVFAGAALTYSDLAADTNLKSETVTVNLGSTGQGAPIDIIQPYQALNYIICKLGIFPSRN</sequence>
<dbReference type="Proteomes" id="UP001597138">
    <property type="component" value="Unassembled WGS sequence"/>
</dbReference>
<reference evidence="3" key="1">
    <citation type="journal article" date="2019" name="Int. J. Syst. Evol. Microbiol.">
        <title>The Global Catalogue of Microorganisms (GCM) 10K type strain sequencing project: providing services to taxonomists for standard genome sequencing and annotation.</title>
        <authorList>
            <consortium name="The Broad Institute Genomics Platform"/>
            <consortium name="The Broad Institute Genome Sequencing Center for Infectious Disease"/>
            <person name="Wu L."/>
            <person name="Ma J."/>
        </authorList>
    </citation>
    <scope>NUCLEOTIDE SEQUENCE [LARGE SCALE GENOMIC DNA]</scope>
    <source>
        <strain evidence="3">CCUG 70865</strain>
    </source>
</reference>
<name>A0ABW4HC36_9FLAO</name>
<comment type="caution">
    <text evidence="2">The sequence shown here is derived from an EMBL/GenBank/DDBJ whole genome shotgun (WGS) entry which is preliminary data.</text>
</comment>
<proteinExistence type="predicted"/>
<dbReference type="RefSeq" id="WP_379817833.1">
    <property type="nucleotide sequence ID" value="NZ_JBHUDZ010000008.1"/>
</dbReference>
<dbReference type="InterPro" id="IPR037053">
    <property type="entry name" value="Phage_tail_collar_dom_sf"/>
</dbReference>
<feature type="domain" description="Phage tail collar" evidence="1">
    <location>
        <begin position="6"/>
        <end position="62"/>
    </location>
</feature>
<evidence type="ECO:0000259" key="1">
    <source>
        <dbReference type="Pfam" id="PF07484"/>
    </source>
</evidence>
<evidence type="ECO:0000313" key="2">
    <source>
        <dbReference type="EMBL" id="MFD1602882.1"/>
    </source>
</evidence>
<keyword evidence="3" id="KW-1185">Reference proteome</keyword>
<gene>
    <name evidence="2" type="ORF">ACFSC2_09055</name>
</gene>
<dbReference type="SUPFAM" id="SSF88874">
    <property type="entry name" value="Receptor-binding domain of short tail fibre protein gp12"/>
    <property type="match status" value="1"/>
</dbReference>
<evidence type="ECO:0000313" key="3">
    <source>
        <dbReference type="Proteomes" id="UP001597138"/>
    </source>
</evidence>
<dbReference type="Pfam" id="PF07484">
    <property type="entry name" value="Collar"/>
    <property type="match status" value="1"/>
</dbReference>
<dbReference type="EMBL" id="JBHUDZ010000008">
    <property type="protein sequence ID" value="MFD1602882.1"/>
    <property type="molecule type" value="Genomic_DNA"/>
</dbReference>
<protein>
    <submittedName>
        <fullName evidence="2">Phage tail protein</fullName>
    </submittedName>
</protein>